<evidence type="ECO:0000313" key="2">
    <source>
        <dbReference type="Proteomes" id="UP000593572"/>
    </source>
</evidence>
<keyword evidence="2" id="KW-1185">Reference proteome</keyword>
<organism evidence="1 2">
    <name type="scientific">Gossypium lobatum</name>
    <dbReference type="NCBI Taxonomy" id="34289"/>
    <lineage>
        <taxon>Eukaryota</taxon>
        <taxon>Viridiplantae</taxon>
        <taxon>Streptophyta</taxon>
        <taxon>Embryophyta</taxon>
        <taxon>Tracheophyta</taxon>
        <taxon>Spermatophyta</taxon>
        <taxon>Magnoliopsida</taxon>
        <taxon>eudicotyledons</taxon>
        <taxon>Gunneridae</taxon>
        <taxon>Pentapetalae</taxon>
        <taxon>rosids</taxon>
        <taxon>malvids</taxon>
        <taxon>Malvales</taxon>
        <taxon>Malvaceae</taxon>
        <taxon>Malvoideae</taxon>
        <taxon>Gossypium</taxon>
    </lineage>
</organism>
<dbReference type="AlphaFoldDB" id="A0A7J8MIV0"/>
<protein>
    <submittedName>
        <fullName evidence="1">Uncharacterized protein</fullName>
    </submittedName>
</protein>
<comment type="caution">
    <text evidence="1">The sequence shown here is derived from an EMBL/GenBank/DDBJ whole genome shotgun (WGS) entry which is preliminary data.</text>
</comment>
<evidence type="ECO:0000313" key="1">
    <source>
        <dbReference type="EMBL" id="MBA0564655.1"/>
    </source>
</evidence>
<reference evidence="1 2" key="1">
    <citation type="journal article" date="2019" name="Genome Biol. Evol.">
        <title>Insights into the evolution of the New World diploid cottons (Gossypium, subgenus Houzingenia) based on genome sequencing.</title>
        <authorList>
            <person name="Grover C.E."/>
            <person name="Arick M.A. 2nd"/>
            <person name="Thrash A."/>
            <person name="Conover J.L."/>
            <person name="Sanders W.S."/>
            <person name="Peterson D.G."/>
            <person name="Frelichowski J.E."/>
            <person name="Scheffler J.A."/>
            <person name="Scheffler B.E."/>
            <person name="Wendel J.F."/>
        </authorList>
    </citation>
    <scope>NUCLEOTIDE SEQUENCE [LARGE SCALE GENOMIC DNA]</scope>
    <source>
        <strain evidence="1">157</strain>
        <tissue evidence="1">Leaf</tissue>
    </source>
</reference>
<proteinExistence type="predicted"/>
<sequence>MNSEDIIFCVDVDAESLVEMKTAR</sequence>
<dbReference type="Proteomes" id="UP000593572">
    <property type="component" value="Unassembled WGS sequence"/>
</dbReference>
<gene>
    <name evidence="1" type="ORF">Golob_009579</name>
</gene>
<accession>A0A7J8MIV0</accession>
<name>A0A7J8MIV0_9ROSI</name>
<feature type="non-terminal residue" evidence="1">
    <location>
        <position position="24"/>
    </location>
</feature>
<dbReference type="EMBL" id="JABEZX010000009">
    <property type="protein sequence ID" value="MBA0564655.1"/>
    <property type="molecule type" value="Genomic_DNA"/>
</dbReference>